<keyword evidence="1" id="KW-1133">Transmembrane helix</keyword>
<organism evidence="2 3">
    <name type="scientific">Paenibacillus terricola</name>
    <dbReference type="NCBI Taxonomy" id="2763503"/>
    <lineage>
        <taxon>Bacteria</taxon>
        <taxon>Bacillati</taxon>
        <taxon>Bacillota</taxon>
        <taxon>Bacilli</taxon>
        <taxon>Bacillales</taxon>
        <taxon>Paenibacillaceae</taxon>
        <taxon>Paenibacillus</taxon>
    </lineage>
</organism>
<accession>A0ABR8MYD9</accession>
<reference evidence="2 3" key="1">
    <citation type="submission" date="2020-09" db="EMBL/GenBank/DDBJ databases">
        <title>Paenibacillus sp. strain PR3 16S rRNA gene Genome sequencing and assembly.</title>
        <authorList>
            <person name="Kim J."/>
        </authorList>
    </citation>
    <scope>NUCLEOTIDE SEQUENCE [LARGE SCALE GENOMIC DNA]</scope>
    <source>
        <strain evidence="2 3">PR3</strain>
    </source>
</reference>
<keyword evidence="1" id="KW-0472">Membrane</keyword>
<sequence length="325" mass="37000">MTEKELLERLARIGPTNTQTERMLQRIMNPSEAKSKQKRQWRWSYRIALPAMLGALLIGFGLPLLMNGEEEPAIVVLKPIVTPVPMSIDISPRGLHLPQLGEVRKFLNYNGSRYEFLNNGQPYDLSELKLEESEPLGKLEYDITVDMQNGGTNGYASRDFGTTYMTEGILYKLPGYDPAFRLAVARDDRYYIVQLVGHTDDSAIAAKDYVAAARLNKLVERVELLEYTGSQLLHAWSIEKEVREWVKHIAAFESAGKLTNEQYEQLAKARVPGETYKLRVVLKDGTAIDMLLTPRLRLISIGDSQYKLSDDWVTTYSYLFQSNNQ</sequence>
<proteinExistence type="predicted"/>
<dbReference type="EMBL" id="JACXZA010000005">
    <property type="protein sequence ID" value="MBD3920963.1"/>
    <property type="molecule type" value="Genomic_DNA"/>
</dbReference>
<name>A0ABR8MYD9_9BACL</name>
<protein>
    <recommendedName>
        <fullName evidence="4">Anti-sigma factor</fullName>
    </recommendedName>
</protein>
<feature type="transmembrane region" description="Helical" evidence="1">
    <location>
        <begin position="43"/>
        <end position="66"/>
    </location>
</feature>
<evidence type="ECO:0008006" key="4">
    <source>
        <dbReference type="Google" id="ProtNLM"/>
    </source>
</evidence>
<evidence type="ECO:0000313" key="3">
    <source>
        <dbReference type="Proteomes" id="UP000609346"/>
    </source>
</evidence>
<dbReference type="RefSeq" id="WP_191205272.1">
    <property type="nucleotide sequence ID" value="NZ_JACXZA010000005.1"/>
</dbReference>
<evidence type="ECO:0000313" key="2">
    <source>
        <dbReference type="EMBL" id="MBD3920963.1"/>
    </source>
</evidence>
<keyword evidence="3" id="KW-1185">Reference proteome</keyword>
<evidence type="ECO:0000256" key="1">
    <source>
        <dbReference type="SAM" id="Phobius"/>
    </source>
</evidence>
<gene>
    <name evidence="2" type="ORF">H8B09_19510</name>
</gene>
<keyword evidence="1" id="KW-0812">Transmembrane</keyword>
<dbReference type="Proteomes" id="UP000609346">
    <property type="component" value="Unassembled WGS sequence"/>
</dbReference>
<comment type="caution">
    <text evidence="2">The sequence shown here is derived from an EMBL/GenBank/DDBJ whole genome shotgun (WGS) entry which is preliminary data.</text>
</comment>